<dbReference type="AlphaFoldDB" id="A0AAE3KZZ2"/>
<evidence type="ECO:0000313" key="2">
    <source>
        <dbReference type="Proteomes" id="UP001205748"/>
    </source>
</evidence>
<proteinExistence type="predicted"/>
<sequence>MIGNKYLKELYEYPDEDTSLNQLLELLISKNIEFINSLHDPIDLELCRGKEIKYLTKISALIDYYLQIHDMKVPDWIRDERLRFDKPYYHSRRISDFEKIKLQYTNPSPFKIRNVYFDLEGIGRV</sequence>
<evidence type="ECO:0000313" key="1">
    <source>
        <dbReference type="EMBL" id="MCR1899970.1"/>
    </source>
</evidence>
<name>A0AAE3KZZ2_9FIRM</name>
<accession>A0AAE3KZZ2</accession>
<comment type="caution">
    <text evidence="1">The sequence shown here is derived from an EMBL/GenBank/DDBJ whole genome shotgun (WGS) entry which is preliminary data.</text>
</comment>
<dbReference type="Proteomes" id="UP001205748">
    <property type="component" value="Unassembled WGS sequence"/>
</dbReference>
<reference evidence="1" key="1">
    <citation type="submission" date="2022-07" db="EMBL/GenBank/DDBJ databases">
        <title>Enhanced cultured diversity of the mouse gut microbiota enables custom-made synthetic communities.</title>
        <authorList>
            <person name="Afrizal A."/>
        </authorList>
    </citation>
    <scope>NUCLEOTIDE SEQUENCE</scope>
    <source>
        <strain evidence="1">DSM 28593</strain>
    </source>
</reference>
<keyword evidence="2" id="KW-1185">Reference proteome</keyword>
<gene>
    <name evidence="1" type="ORF">NSA47_13455</name>
</gene>
<dbReference type="RefSeq" id="WP_257532830.1">
    <property type="nucleotide sequence ID" value="NZ_JANKAS010000016.1"/>
</dbReference>
<protein>
    <submittedName>
        <fullName evidence="1">Uncharacterized protein</fullName>
    </submittedName>
</protein>
<organism evidence="1 2">
    <name type="scientific">Irregularibacter muris</name>
    <dbReference type="NCBI Taxonomy" id="1796619"/>
    <lineage>
        <taxon>Bacteria</taxon>
        <taxon>Bacillati</taxon>
        <taxon>Bacillota</taxon>
        <taxon>Clostridia</taxon>
        <taxon>Eubacteriales</taxon>
        <taxon>Eubacteriaceae</taxon>
        <taxon>Irregularibacter</taxon>
    </lineage>
</organism>
<dbReference type="EMBL" id="JANKAS010000016">
    <property type="protein sequence ID" value="MCR1899970.1"/>
    <property type="molecule type" value="Genomic_DNA"/>
</dbReference>